<organism evidence="3">
    <name type="scientific">Schistosoma curassoni</name>
    <dbReference type="NCBI Taxonomy" id="6186"/>
    <lineage>
        <taxon>Eukaryota</taxon>
        <taxon>Metazoa</taxon>
        <taxon>Spiralia</taxon>
        <taxon>Lophotrochozoa</taxon>
        <taxon>Platyhelminthes</taxon>
        <taxon>Trematoda</taxon>
        <taxon>Digenea</taxon>
        <taxon>Strigeidida</taxon>
        <taxon>Schistosomatoidea</taxon>
        <taxon>Schistosomatidae</taxon>
        <taxon>Schistosoma</taxon>
    </lineage>
</organism>
<dbReference type="Proteomes" id="UP000279833">
    <property type="component" value="Unassembled WGS sequence"/>
</dbReference>
<name>A0A183KF89_9TREM</name>
<evidence type="ECO:0000313" key="1">
    <source>
        <dbReference type="EMBL" id="VDP53673.1"/>
    </source>
</evidence>
<evidence type="ECO:0000313" key="3">
    <source>
        <dbReference type="WBParaSite" id="SCUD_0001368601-mRNA-1"/>
    </source>
</evidence>
<proteinExistence type="predicted"/>
<dbReference type="AlphaFoldDB" id="A0A183KF89"/>
<reference evidence="1 2" key="2">
    <citation type="submission" date="2018-11" db="EMBL/GenBank/DDBJ databases">
        <authorList>
            <consortium name="Pathogen Informatics"/>
        </authorList>
    </citation>
    <scope>NUCLEOTIDE SEQUENCE [LARGE SCALE GENOMIC DNA]</scope>
    <source>
        <strain evidence="1">Dakar</strain>
        <strain evidence="2">Dakar, Senegal</strain>
    </source>
</reference>
<protein>
    <submittedName>
        <fullName evidence="1 3">Uncharacterized protein</fullName>
    </submittedName>
</protein>
<dbReference type="WBParaSite" id="SCUD_0001368601-mRNA-1">
    <property type="protein sequence ID" value="SCUD_0001368601-mRNA-1"/>
    <property type="gene ID" value="SCUD_0001368601"/>
</dbReference>
<dbReference type="EMBL" id="UZAK01036070">
    <property type="protein sequence ID" value="VDP53673.1"/>
    <property type="molecule type" value="Genomic_DNA"/>
</dbReference>
<accession>A0A183KF89</accession>
<reference evidence="3" key="1">
    <citation type="submission" date="2016-06" db="UniProtKB">
        <authorList>
            <consortium name="WormBaseParasite"/>
        </authorList>
    </citation>
    <scope>IDENTIFICATION</scope>
</reference>
<evidence type="ECO:0000313" key="2">
    <source>
        <dbReference type="Proteomes" id="UP000279833"/>
    </source>
</evidence>
<gene>
    <name evidence="1" type="ORF">SCUD_LOCUS13683</name>
</gene>
<sequence>MCFVLFGTLQLDAPAPQSCPFWDLNPVPFASNAIALST</sequence>
<keyword evidence="2" id="KW-1185">Reference proteome</keyword>